<evidence type="ECO:0000256" key="5">
    <source>
        <dbReference type="SAM" id="SignalP"/>
    </source>
</evidence>
<evidence type="ECO:0000313" key="7">
    <source>
        <dbReference type="Proteomes" id="UP001180020"/>
    </source>
</evidence>
<organism evidence="6 7">
    <name type="scientific">Acorus calamus</name>
    <name type="common">Sweet flag</name>
    <dbReference type="NCBI Taxonomy" id="4465"/>
    <lineage>
        <taxon>Eukaryota</taxon>
        <taxon>Viridiplantae</taxon>
        <taxon>Streptophyta</taxon>
        <taxon>Embryophyta</taxon>
        <taxon>Tracheophyta</taxon>
        <taxon>Spermatophyta</taxon>
        <taxon>Magnoliopsida</taxon>
        <taxon>Liliopsida</taxon>
        <taxon>Acoraceae</taxon>
        <taxon>Acorus</taxon>
    </lineage>
</organism>
<dbReference type="InterPro" id="IPR001563">
    <property type="entry name" value="Peptidase_S10"/>
</dbReference>
<dbReference type="PRINTS" id="PR00724">
    <property type="entry name" value="CRBOXYPTASEC"/>
</dbReference>
<name>A0AAV9DIG7_ACOCL</name>
<evidence type="ECO:0000256" key="3">
    <source>
        <dbReference type="ARBA" id="ARBA00022729"/>
    </source>
</evidence>
<proteinExistence type="inferred from homology"/>
<dbReference type="GO" id="GO:0019748">
    <property type="term" value="P:secondary metabolic process"/>
    <property type="evidence" value="ECO:0007669"/>
    <property type="project" value="UniProtKB-ARBA"/>
</dbReference>
<dbReference type="GO" id="GO:0016752">
    <property type="term" value="F:sinapoyltransferase activity"/>
    <property type="evidence" value="ECO:0007669"/>
    <property type="project" value="UniProtKB-ARBA"/>
</dbReference>
<evidence type="ECO:0000256" key="4">
    <source>
        <dbReference type="ARBA" id="ARBA00023180"/>
    </source>
</evidence>
<reference evidence="6" key="1">
    <citation type="journal article" date="2023" name="Nat. Commun.">
        <title>Diploid and tetraploid genomes of Acorus and the evolution of monocots.</title>
        <authorList>
            <person name="Ma L."/>
            <person name="Liu K.W."/>
            <person name="Li Z."/>
            <person name="Hsiao Y.Y."/>
            <person name="Qi Y."/>
            <person name="Fu T."/>
            <person name="Tang G.D."/>
            <person name="Zhang D."/>
            <person name="Sun W.H."/>
            <person name="Liu D.K."/>
            <person name="Li Y."/>
            <person name="Chen G.Z."/>
            <person name="Liu X.D."/>
            <person name="Liao X.Y."/>
            <person name="Jiang Y.T."/>
            <person name="Yu X."/>
            <person name="Hao Y."/>
            <person name="Huang J."/>
            <person name="Zhao X.W."/>
            <person name="Ke S."/>
            <person name="Chen Y.Y."/>
            <person name="Wu W.L."/>
            <person name="Hsu J.L."/>
            <person name="Lin Y.F."/>
            <person name="Huang M.D."/>
            <person name="Li C.Y."/>
            <person name="Huang L."/>
            <person name="Wang Z.W."/>
            <person name="Zhao X."/>
            <person name="Zhong W.Y."/>
            <person name="Peng D.H."/>
            <person name="Ahmad S."/>
            <person name="Lan S."/>
            <person name="Zhang J.S."/>
            <person name="Tsai W.C."/>
            <person name="Van de Peer Y."/>
            <person name="Liu Z.J."/>
        </authorList>
    </citation>
    <scope>NUCLEOTIDE SEQUENCE</scope>
    <source>
        <strain evidence="6">CP</strain>
    </source>
</reference>
<dbReference type="PANTHER" id="PTHR11802">
    <property type="entry name" value="SERINE PROTEASE FAMILY S10 SERINE CARBOXYPEPTIDASE"/>
    <property type="match status" value="1"/>
</dbReference>
<keyword evidence="4" id="KW-0325">Glycoprotein</keyword>
<comment type="similarity">
    <text evidence="1">Belongs to the peptidase S10 family.</text>
</comment>
<dbReference type="Pfam" id="PF00450">
    <property type="entry name" value="Peptidase_S10"/>
    <property type="match status" value="1"/>
</dbReference>
<dbReference type="Gene3D" id="3.40.50.12670">
    <property type="match status" value="1"/>
</dbReference>
<dbReference type="PANTHER" id="PTHR11802:SF29">
    <property type="entry name" value="SERINE CARBOXYPEPTIDASE-LIKE 19"/>
    <property type="match status" value="1"/>
</dbReference>
<gene>
    <name evidence="6" type="primary">SCPL7</name>
    <name evidence="6" type="ORF">QJS10_CPB13g00098</name>
</gene>
<dbReference type="GO" id="GO:0006508">
    <property type="term" value="P:proteolysis"/>
    <property type="evidence" value="ECO:0007669"/>
    <property type="project" value="InterPro"/>
</dbReference>
<evidence type="ECO:0000256" key="2">
    <source>
        <dbReference type="ARBA" id="ARBA00022525"/>
    </source>
</evidence>
<protein>
    <submittedName>
        <fullName evidence="6">Serine carboxypeptidase-like 7</fullName>
    </submittedName>
</protein>
<dbReference type="AlphaFoldDB" id="A0AAV9DIG7"/>
<dbReference type="Proteomes" id="UP001180020">
    <property type="component" value="Unassembled WGS sequence"/>
</dbReference>
<evidence type="ECO:0000313" key="6">
    <source>
        <dbReference type="EMBL" id="KAK1301077.1"/>
    </source>
</evidence>
<keyword evidence="6" id="KW-0645">Protease</keyword>
<keyword evidence="7" id="KW-1185">Reference proteome</keyword>
<feature type="signal peptide" evidence="5">
    <location>
        <begin position="1"/>
        <end position="23"/>
    </location>
</feature>
<reference evidence="6" key="2">
    <citation type="submission" date="2023-06" db="EMBL/GenBank/DDBJ databases">
        <authorList>
            <person name="Ma L."/>
            <person name="Liu K.-W."/>
            <person name="Li Z."/>
            <person name="Hsiao Y.-Y."/>
            <person name="Qi Y."/>
            <person name="Fu T."/>
            <person name="Tang G."/>
            <person name="Zhang D."/>
            <person name="Sun W.-H."/>
            <person name="Liu D.-K."/>
            <person name="Li Y."/>
            <person name="Chen G.-Z."/>
            <person name="Liu X.-D."/>
            <person name="Liao X.-Y."/>
            <person name="Jiang Y.-T."/>
            <person name="Yu X."/>
            <person name="Hao Y."/>
            <person name="Huang J."/>
            <person name="Zhao X.-W."/>
            <person name="Ke S."/>
            <person name="Chen Y.-Y."/>
            <person name="Wu W.-L."/>
            <person name="Hsu J.-L."/>
            <person name="Lin Y.-F."/>
            <person name="Huang M.-D."/>
            <person name="Li C.-Y."/>
            <person name="Huang L."/>
            <person name="Wang Z.-W."/>
            <person name="Zhao X."/>
            <person name="Zhong W.-Y."/>
            <person name="Peng D.-H."/>
            <person name="Ahmad S."/>
            <person name="Lan S."/>
            <person name="Zhang J.-S."/>
            <person name="Tsai W.-C."/>
            <person name="Van De Peer Y."/>
            <person name="Liu Z.-J."/>
        </authorList>
    </citation>
    <scope>NUCLEOTIDE SEQUENCE</scope>
    <source>
        <strain evidence="6">CP</strain>
        <tissue evidence="6">Leaves</tissue>
    </source>
</reference>
<sequence>MVGERRLLITVLIFITSTAISTSSSWTVKTLPGFDGPLPFDLETGYIRVDEERDAQIFYYFIKSERSPYEDPLMVWIAGGPGCSALTSLVFEIGPLHFEIKEYKGELPTLILHPHSWTKVSNILFIDSPIGTGFSFARGSDVYIGGDVKSSKQVHKFIRKWLHDHPQFSSNPLYIGGDSYSGMVVPIITHVIAEDVEAGKQPLINLKGYVTGNPSADVAFDDNSFVPYSYGMGFISEELYESAKKSCNGNYVRPQNSLCASYVEAINKCTSGLNTAHILAPKCVRASPRLSLRRSLADNSSELLSPPPTPGLECHEYGFMLSYYWANNDAVREALHVQKGTVDEWIRCPNGLSYVKDVPSSLPYHAGLTNRGYRALVYSGDHDLVVPHVGTQEWIKSLNFSIVNEWRPWSVDGQVAGFTRSYVNNFTFALVKGGGHTSPEFRPKECYNMFERWIAYKPL</sequence>
<dbReference type="InterPro" id="IPR029058">
    <property type="entry name" value="AB_hydrolase_fold"/>
</dbReference>
<feature type="chain" id="PRO_5043462848" evidence="5">
    <location>
        <begin position="24"/>
        <end position="459"/>
    </location>
</feature>
<dbReference type="FunFam" id="3.40.50.1820:FF:000148">
    <property type="entry name" value="Serine carboxypeptidase-like 11"/>
    <property type="match status" value="1"/>
</dbReference>
<keyword evidence="2" id="KW-0964">Secreted</keyword>
<keyword evidence="6" id="KW-0378">Hydrolase</keyword>
<dbReference type="FunFam" id="3.40.50.12670:FF:000001">
    <property type="entry name" value="Carboxypeptidase"/>
    <property type="match status" value="1"/>
</dbReference>
<dbReference type="Gene3D" id="3.40.50.1820">
    <property type="entry name" value="alpha/beta hydrolase"/>
    <property type="match status" value="1"/>
</dbReference>
<accession>A0AAV9DIG7</accession>
<keyword evidence="3 5" id="KW-0732">Signal</keyword>
<keyword evidence="6" id="KW-0121">Carboxypeptidase</keyword>
<dbReference type="GO" id="GO:0004185">
    <property type="term" value="F:serine-type carboxypeptidase activity"/>
    <property type="evidence" value="ECO:0007669"/>
    <property type="project" value="InterPro"/>
</dbReference>
<dbReference type="EMBL" id="JAUJYO010000013">
    <property type="protein sequence ID" value="KAK1301077.1"/>
    <property type="molecule type" value="Genomic_DNA"/>
</dbReference>
<comment type="caution">
    <text evidence="6">The sequence shown here is derived from an EMBL/GenBank/DDBJ whole genome shotgun (WGS) entry which is preliminary data.</text>
</comment>
<evidence type="ECO:0000256" key="1">
    <source>
        <dbReference type="ARBA" id="ARBA00009431"/>
    </source>
</evidence>
<dbReference type="SUPFAM" id="SSF53474">
    <property type="entry name" value="alpha/beta-Hydrolases"/>
    <property type="match status" value="1"/>
</dbReference>